<evidence type="ECO:0000256" key="1">
    <source>
        <dbReference type="ARBA" id="ARBA00004651"/>
    </source>
</evidence>
<evidence type="ECO:0000256" key="4">
    <source>
        <dbReference type="ARBA" id="ARBA00022692"/>
    </source>
</evidence>
<keyword evidence="5 7" id="KW-1133">Transmembrane helix</keyword>
<dbReference type="Gene3D" id="1.10.3720.10">
    <property type="entry name" value="MetI-like"/>
    <property type="match status" value="2"/>
</dbReference>
<evidence type="ECO:0000259" key="8">
    <source>
        <dbReference type="PROSITE" id="PS50928"/>
    </source>
</evidence>
<keyword evidence="10" id="KW-1185">Reference proteome</keyword>
<feature type="transmembrane region" description="Helical" evidence="7">
    <location>
        <begin position="377"/>
        <end position="399"/>
    </location>
</feature>
<feature type="transmembrane region" description="Helical" evidence="7">
    <location>
        <begin position="285"/>
        <end position="307"/>
    </location>
</feature>
<keyword evidence="6 7" id="KW-0472">Membrane</keyword>
<reference evidence="9 10" key="1">
    <citation type="submission" date="2017-07" db="EMBL/GenBank/DDBJ databases">
        <title>Virulence factors identified in Actinobacillus seminis.</title>
        <authorList>
            <person name="Negrete-Abascal E."/>
            <person name="Vaca-Pacheco S."/>
            <person name="Montes-Garcia F."/>
            <person name="Leyto-Gil A.M."/>
            <person name="Fragoso-Garcia E."/>
            <person name="Carvente-Garcia R."/>
            <person name="Perez-Agueros S."/>
            <person name="Castelan-Sanchez H.G."/>
            <person name="Garcia-Molina A."/>
            <person name="Villamar T.E."/>
            <person name="Vazquez-Cruz C."/>
        </authorList>
    </citation>
    <scope>NUCLEOTIDE SEQUENCE [LARGE SCALE GENOMIC DNA]</scope>
    <source>
        <strain evidence="9 10">ATCC 15768</strain>
    </source>
</reference>
<dbReference type="InterPro" id="IPR000515">
    <property type="entry name" value="MetI-like"/>
</dbReference>
<comment type="subcellular location">
    <subcellularLocation>
        <location evidence="1 7">Cell membrane</location>
        <topology evidence="1 7">Multi-pass membrane protein</topology>
    </subcellularLocation>
</comment>
<proteinExistence type="inferred from homology"/>
<protein>
    <submittedName>
        <fullName evidence="9">Iron ABC transporter permease</fullName>
    </submittedName>
</protein>
<name>A0ABX4FPL9_9PAST</name>
<feature type="transmembrane region" description="Helical" evidence="7">
    <location>
        <begin position="188"/>
        <end position="210"/>
    </location>
</feature>
<feature type="transmembrane region" description="Helical" evidence="7">
    <location>
        <begin position="472"/>
        <end position="490"/>
    </location>
</feature>
<keyword evidence="3" id="KW-1003">Cell membrane</keyword>
<dbReference type="PROSITE" id="PS50928">
    <property type="entry name" value="ABC_TM1"/>
    <property type="match status" value="2"/>
</dbReference>
<accession>A0ABX4FPL9</accession>
<sequence length="557" mass="62441">MRKITSKLHKISWFLTTLLMTLFFILPILAILYESASADWQNLSHLWQTVLADYVINSLLLVLGTVTLSLIFALPCTWIVSHYQFFGQRILQWLLCLPLAMPAYLVGYLYTDLLDYAGPLQTFLRDLFGWESAQDYWFPSIRTLGGACFVLALVLYPYIFLLVRVALMEQSENLMQSAKMLGAGKKQLLCQVVFPLIRPAIAVGAALVAMETLGDFGAVSYFAVPTLTTAIYDTWLGYGDLGAASQIAIFMLLMIFVLLMLERYSRRKQKTYQRGYEKNVASKKLSGISLILAQVYCWGLLALAFFLPLGKLAYWAWHYFAQAQLERFWQYAYNSLSVSVIAALICVVIGLVLHYLQRMAPQYSPRFNTPARYSLQISSLGYAIPGTVLAIGILIPYTAFDHIFNNILKWLGLPSVGLLFSGTIVALISAYVFRLSAMAIGGIETSMNKISPSLDMASRTLGFNGIKMFRKVHIPLLSKGILTALLLVFIECMKELNASLLLRPFNFDTLATYVFTFTSDEQLEQAALPAIFLILVGLIPVIWLTRSLTSTAKQTSL</sequence>
<evidence type="ECO:0000313" key="9">
    <source>
        <dbReference type="EMBL" id="OZN25745.1"/>
    </source>
</evidence>
<dbReference type="Proteomes" id="UP000215738">
    <property type="component" value="Unassembled WGS sequence"/>
</dbReference>
<dbReference type="SUPFAM" id="SSF161098">
    <property type="entry name" value="MetI-like"/>
    <property type="match status" value="2"/>
</dbReference>
<feature type="transmembrane region" description="Helical" evidence="7">
    <location>
        <begin position="336"/>
        <end position="356"/>
    </location>
</feature>
<organism evidence="9 10">
    <name type="scientific">Actinobacillus seminis</name>
    <dbReference type="NCBI Taxonomy" id="722"/>
    <lineage>
        <taxon>Bacteria</taxon>
        <taxon>Pseudomonadati</taxon>
        <taxon>Pseudomonadota</taxon>
        <taxon>Gammaproteobacteria</taxon>
        <taxon>Pasteurellales</taxon>
        <taxon>Pasteurellaceae</taxon>
        <taxon>Actinobacillus</taxon>
    </lineage>
</organism>
<dbReference type="InterPro" id="IPR035906">
    <property type="entry name" value="MetI-like_sf"/>
</dbReference>
<comment type="similarity">
    <text evidence="7">Belongs to the binding-protein-dependent transport system permease family.</text>
</comment>
<evidence type="ECO:0000256" key="7">
    <source>
        <dbReference type="RuleBase" id="RU363032"/>
    </source>
</evidence>
<feature type="domain" description="ABC transmembrane type-1" evidence="8">
    <location>
        <begin position="332"/>
        <end position="544"/>
    </location>
</feature>
<evidence type="ECO:0000313" key="10">
    <source>
        <dbReference type="Proteomes" id="UP000215738"/>
    </source>
</evidence>
<evidence type="ECO:0000256" key="2">
    <source>
        <dbReference type="ARBA" id="ARBA00022448"/>
    </source>
</evidence>
<evidence type="ECO:0000256" key="3">
    <source>
        <dbReference type="ARBA" id="ARBA00022475"/>
    </source>
</evidence>
<feature type="transmembrane region" description="Helical" evidence="7">
    <location>
        <begin position="12"/>
        <end position="34"/>
    </location>
</feature>
<feature type="transmembrane region" description="Helical" evidence="7">
    <location>
        <begin position="526"/>
        <end position="544"/>
    </location>
</feature>
<gene>
    <name evidence="9" type="ORF">CFY87_00570</name>
</gene>
<feature type="transmembrane region" description="Helical" evidence="7">
    <location>
        <begin position="243"/>
        <end position="264"/>
    </location>
</feature>
<feature type="transmembrane region" description="Helical" evidence="7">
    <location>
        <begin position="411"/>
        <end position="433"/>
    </location>
</feature>
<dbReference type="PANTHER" id="PTHR30183:SF2">
    <property type="entry name" value="IRON UTILIZATION PROTEIN"/>
    <property type="match status" value="1"/>
</dbReference>
<dbReference type="Pfam" id="PF00528">
    <property type="entry name" value="BPD_transp_1"/>
    <property type="match status" value="1"/>
</dbReference>
<comment type="caution">
    <text evidence="9">The sequence shown here is derived from an EMBL/GenBank/DDBJ whole genome shotgun (WGS) entry which is preliminary data.</text>
</comment>
<feature type="transmembrane region" description="Helical" evidence="7">
    <location>
        <begin position="144"/>
        <end position="167"/>
    </location>
</feature>
<dbReference type="CDD" id="cd06261">
    <property type="entry name" value="TM_PBP2"/>
    <property type="match status" value="2"/>
</dbReference>
<keyword evidence="2 7" id="KW-0813">Transport</keyword>
<dbReference type="RefSeq" id="WP_094945376.1">
    <property type="nucleotide sequence ID" value="NZ_NLFK01000001.1"/>
</dbReference>
<feature type="domain" description="ABC transmembrane type-1" evidence="8">
    <location>
        <begin position="55"/>
        <end position="262"/>
    </location>
</feature>
<evidence type="ECO:0000256" key="5">
    <source>
        <dbReference type="ARBA" id="ARBA00022989"/>
    </source>
</evidence>
<dbReference type="EMBL" id="NLFK01000001">
    <property type="protein sequence ID" value="OZN25745.1"/>
    <property type="molecule type" value="Genomic_DNA"/>
</dbReference>
<feature type="transmembrane region" description="Helical" evidence="7">
    <location>
        <begin position="54"/>
        <end position="78"/>
    </location>
</feature>
<feature type="transmembrane region" description="Helical" evidence="7">
    <location>
        <begin position="90"/>
        <end position="110"/>
    </location>
</feature>
<keyword evidence="4 7" id="KW-0812">Transmembrane</keyword>
<dbReference type="PANTHER" id="PTHR30183">
    <property type="entry name" value="MOLYBDENUM TRANSPORT SYSTEM PERMEASE PROTEIN MODB"/>
    <property type="match status" value="1"/>
</dbReference>
<evidence type="ECO:0000256" key="6">
    <source>
        <dbReference type="ARBA" id="ARBA00023136"/>
    </source>
</evidence>